<dbReference type="EMBL" id="JAUHHV010000003">
    <property type="protein sequence ID" value="KAK1430866.1"/>
    <property type="molecule type" value="Genomic_DNA"/>
</dbReference>
<dbReference type="GO" id="GO:0009506">
    <property type="term" value="C:plasmodesma"/>
    <property type="evidence" value="ECO:0007669"/>
    <property type="project" value="TreeGrafter"/>
</dbReference>
<dbReference type="GO" id="GO:0005886">
    <property type="term" value="C:plasma membrane"/>
    <property type="evidence" value="ECO:0007669"/>
    <property type="project" value="TreeGrafter"/>
</dbReference>
<gene>
    <name evidence="1" type="ORF">QVD17_13942</name>
</gene>
<dbReference type="AlphaFoldDB" id="A0AAD8L180"/>
<name>A0AAD8L180_TARER</name>
<dbReference type="Gene3D" id="1.10.510.10">
    <property type="entry name" value="Transferase(Phosphotransferase) domain 1"/>
    <property type="match status" value="1"/>
</dbReference>
<comment type="caution">
    <text evidence="1">The sequence shown here is derived from an EMBL/GenBank/DDBJ whole genome shotgun (WGS) entry which is preliminary data.</text>
</comment>
<keyword evidence="2" id="KW-1185">Reference proteome</keyword>
<dbReference type="GO" id="GO:0004714">
    <property type="term" value="F:transmembrane receptor protein tyrosine kinase activity"/>
    <property type="evidence" value="ECO:0007669"/>
    <property type="project" value="InterPro"/>
</dbReference>
<dbReference type="PANTHER" id="PTHR27003:SF380">
    <property type="entry name" value="MITOGEN-ACTIVATED PROTEIN (MAP) KINASE KINASE KINASE STE11, CRYPTOCOCCUS-RELATED"/>
    <property type="match status" value="1"/>
</dbReference>
<dbReference type="Proteomes" id="UP001229421">
    <property type="component" value="Unassembled WGS sequence"/>
</dbReference>
<evidence type="ECO:0000313" key="1">
    <source>
        <dbReference type="EMBL" id="KAK1430866.1"/>
    </source>
</evidence>
<accession>A0AAD8L180</accession>
<reference evidence="1" key="1">
    <citation type="journal article" date="2023" name="bioRxiv">
        <title>Improved chromosome-level genome assembly for marigold (Tagetes erecta).</title>
        <authorList>
            <person name="Jiang F."/>
            <person name="Yuan L."/>
            <person name="Wang S."/>
            <person name="Wang H."/>
            <person name="Xu D."/>
            <person name="Wang A."/>
            <person name="Fan W."/>
        </authorList>
    </citation>
    <scope>NUCLEOTIDE SEQUENCE</scope>
    <source>
        <strain evidence="1">WSJ</strain>
        <tissue evidence="1">Leaf</tissue>
    </source>
</reference>
<organism evidence="1 2">
    <name type="scientific">Tagetes erecta</name>
    <name type="common">African marigold</name>
    <dbReference type="NCBI Taxonomy" id="13708"/>
    <lineage>
        <taxon>Eukaryota</taxon>
        <taxon>Viridiplantae</taxon>
        <taxon>Streptophyta</taxon>
        <taxon>Embryophyta</taxon>
        <taxon>Tracheophyta</taxon>
        <taxon>Spermatophyta</taxon>
        <taxon>Magnoliopsida</taxon>
        <taxon>eudicotyledons</taxon>
        <taxon>Gunneridae</taxon>
        <taxon>Pentapetalae</taxon>
        <taxon>asterids</taxon>
        <taxon>campanulids</taxon>
        <taxon>Asterales</taxon>
        <taxon>Asteraceae</taxon>
        <taxon>Asteroideae</taxon>
        <taxon>Heliantheae alliance</taxon>
        <taxon>Tageteae</taxon>
        <taxon>Tagetes</taxon>
    </lineage>
</organism>
<proteinExistence type="predicted"/>
<dbReference type="PANTHER" id="PTHR27003">
    <property type="entry name" value="OS07G0166700 PROTEIN"/>
    <property type="match status" value="1"/>
</dbReference>
<sequence>MCGKLCYDYHDGILVPKWKLCFEEKRLDDIINHGLRTQMEPGSLNTFSTIAYQCLKRARKERPTMGQIVQKLEMAREQQEVIDRIGKRMNFEEMRRIADLAVTPLSYVSQSHLFLLFIEGMLVNNGKTWFSVNDRGQHYELVSASSVSAYKTKFLKPSTKFVSRFPYWLKYVSTQDLRLKVMTQCLSPNVAYIINLVYKCDGPRNYDLQCTPYKYKLDEMREYLSFVGKDGWVIKLNYNLEKMKQYSRSSVADVGEDGWLRTKLFEFTSTTNQHYFDIHFSSETASATTADESGLFNLFIEGVEFCPVRFEEEENKVDMQPNDVDADREERLSNNYTKIVKDTDKSMTRKMHQIILRERLAQHRFIKRQ</sequence>
<dbReference type="InterPro" id="IPR045272">
    <property type="entry name" value="ANXUR1/2-like"/>
</dbReference>
<protein>
    <submittedName>
        <fullName evidence="1">Uncharacterized protein</fullName>
    </submittedName>
</protein>
<evidence type="ECO:0000313" key="2">
    <source>
        <dbReference type="Proteomes" id="UP001229421"/>
    </source>
</evidence>